<feature type="compositionally biased region" description="Polar residues" evidence="1">
    <location>
        <begin position="1"/>
        <end position="15"/>
    </location>
</feature>
<name>A0ABR4BT17_9HELO</name>
<keyword evidence="3" id="KW-1185">Reference proteome</keyword>
<feature type="compositionally biased region" description="Basic and acidic residues" evidence="1">
    <location>
        <begin position="34"/>
        <end position="44"/>
    </location>
</feature>
<dbReference type="Proteomes" id="UP001595075">
    <property type="component" value="Unassembled WGS sequence"/>
</dbReference>
<evidence type="ECO:0000256" key="1">
    <source>
        <dbReference type="SAM" id="MobiDB-lite"/>
    </source>
</evidence>
<feature type="region of interest" description="Disordered" evidence="1">
    <location>
        <begin position="1"/>
        <end position="44"/>
    </location>
</feature>
<evidence type="ECO:0000313" key="3">
    <source>
        <dbReference type="Proteomes" id="UP001595075"/>
    </source>
</evidence>
<protein>
    <submittedName>
        <fullName evidence="2">Uncharacterized protein</fullName>
    </submittedName>
</protein>
<reference evidence="2 3" key="1">
    <citation type="journal article" date="2024" name="Commun. Biol.">
        <title>Comparative genomic analysis of thermophilic fungi reveals convergent evolutionary adaptations and gene losses.</title>
        <authorList>
            <person name="Steindorff A.S."/>
            <person name="Aguilar-Pontes M.V."/>
            <person name="Robinson A.J."/>
            <person name="Andreopoulos B."/>
            <person name="LaButti K."/>
            <person name="Kuo A."/>
            <person name="Mondo S."/>
            <person name="Riley R."/>
            <person name="Otillar R."/>
            <person name="Haridas S."/>
            <person name="Lipzen A."/>
            <person name="Grimwood J."/>
            <person name="Schmutz J."/>
            <person name="Clum A."/>
            <person name="Reid I.D."/>
            <person name="Moisan M.C."/>
            <person name="Butler G."/>
            <person name="Nguyen T.T.M."/>
            <person name="Dewar K."/>
            <person name="Conant G."/>
            <person name="Drula E."/>
            <person name="Henrissat B."/>
            <person name="Hansel C."/>
            <person name="Singer S."/>
            <person name="Hutchinson M.I."/>
            <person name="de Vries R.P."/>
            <person name="Natvig D.O."/>
            <person name="Powell A.J."/>
            <person name="Tsang A."/>
            <person name="Grigoriev I.V."/>
        </authorList>
    </citation>
    <scope>NUCLEOTIDE SEQUENCE [LARGE SCALE GENOMIC DNA]</scope>
    <source>
        <strain evidence="2 3">CBS 494.80</strain>
    </source>
</reference>
<evidence type="ECO:0000313" key="2">
    <source>
        <dbReference type="EMBL" id="KAL2060512.1"/>
    </source>
</evidence>
<proteinExistence type="predicted"/>
<gene>
    <name evidence="2" type="ORF">VTL71DRAFT_9543</name>
</gene>
<dbReference type="EMBL" id="JAZHXI010000022">
    <property type="protein sequence ID" value="KAL2060512.1"/>
    <property type="molecule type" value="Genomic_DNA"/>
</dbReference>
<sequence>MSTRILMSGMTSEKSSAWDPDTDGQSIGGDNFEDPLRRDQASRHQGDGFVITTPENYLETYEFAERSTVASSVRSLASISAASLKLERYEHYRRSTTIITGPFSFIGTKLPLVNDELSLHSVILVNLYVCLAVDLETGTLSIKTRFADVDLTRKIIELNVLGGRTYRVVRDTMESANRGEITQPSELEPKLLEFKARIQALDDWCSKHAPQAQFITRQLQIPMYTSIFPQQRQQLSLRREQWGKARQIAASNLVALFICGTVVASREEKAEVLKVLETMAADASGRNFVRAIDALEQLYKEQERAKEEGRDKKEVDWFVYLRDKGLLDFSLFGI</sequence>
<dbReference type="InterPro" id="IPR021858">
    <property type="entry name" value="Fun_TF"/>
</dbReference>
<organism evidence="2 3">
    <name type="scientific">Oculimacula yallundae</name>
    <dbReference type="NCBI Taxonomy" id="86028"/>
    <lineage>
        <taxon>Eukaryota</taxon>
        <taxon>Fungi</taxon>
        <taxon>Dikarya</taxon>
        <taxon>Ascomycota</taxon>
        <taxon>Pezizomycotina</taxon>
        <taxon>Leotiomycetes</taxon>
        <taxon>Helotiales</taxon>
        <taxon>Ploettnerulaceae</taxon>
        <taxon>Oculimacula</taxon>
    </lineage>
</organism>
<comment type="caution">
    <text evidence="2">The sequence shown here is derived from an EMBL/GenBank/DDBJ whole genome shotgun (WGS) entry which is preliminary data.</text>
</comment>
<accession>A0ABR4BT17</accession>
<dbReference type="Pfam" id="PF11951">
    <property type="entry name" value="Fungal_trans_2"/>
    <property type="match status" value="1"/>
</dbReference>